<dbReference type="RefSeq" id="WP_205348667.1">
    <property type="nucleotide sequence ID" value="NZ_JAFEUP010000003.1"/>
</dbReference>
<organism evidence="1 2">
    <name type="scientific">Zestomonas insulae</name>
    <dbReference type="NCBI Taxonomy" id="2809017"/>
    <lineage>
        <taxon>Bacteria</taxon>
        <taxon>Pseudomonadati</taxon>
        <taxon>Pseudomonadota</taxon>
        <taxon>Gammaproteobacteria</taxon>
        <taxon>Pseudomonadales</taxon>
        <taxon>Pseudomonadaceae</taxon>
        <taxon>Zestomonas</taxon>
    </lineage>
</organism>
<gene>
    <name evidence="1" type="ORF">JQX08_12300</name>
</gene>
<reference evidence="1 2" key="1">
    <citation type="submission" date="2021-02" db="EMBL/GenBank/DDBJ databases">
        <authorList>
            <person name="Lee D.-H."/>
        </authorList>
    </citation>
    <scope>NUCLEOTIDE SEQUENCE [LARGE SCALE GENOMIC DNA]</scope>
    <source>
        <strain evidence="1 2">UL073</strain>
    </source>
</reference>
<keyword evidence="2" id="KW-1185">Reference proteome</keyword>
<accession>A0ABS2IET7</accession>
<name>A0ABS2IET7_9GAMM</name>
<dbReference type="EMBL" id="JAFEUP010000003">
    <property type="protein sequence ID" value="MBM7061487.1"/>
    <property type="molecule type" value="Genomic_DNA"/>
</dbReference>
<dbReference type="Proteomes" id="UP000717995">
    <property type="component" value="Unassembled WGS sequence"/>
</dbReference>
<comment type="caution">
    <text evidence="1">The sequence shown here is derived from an EMBL/GenBank/DDBJ whole genome shotgun (WGS) entry which is preliminary data.</text>
</comment>
<evidence type="ECO:0000313" key="1">
    <source>
        <dbReference type="EMBL" id="MBM7061487.1"/>
    </source>
</evidence>
<sequence length="75" mass="8795">MAHKLRTFDRLDNFTDKAQSRRNERMARLMNQLVAVDSHIFRIESGIERPESLSLSALKLHRSGLLEGIRRMRDC</sequence>
<evidence type="ECO:0000313" key="2">
    <source>
        <dbReference type="Proteomes" id="UP000717995"/>
    </source>
</evidence>
<proteinExistence type="predicted"/>
<protein>
    <submittedName>
        <fullName evidence="1">Uncharacterized protein</fullName>
    </submittedName>
</protein>